<dbReference type="SMART" id="SM00256">
    <property type="entry name" value="FBOX"/>
    <property type="match status" value="1"/>
</dbReference>
<dbReference type="PROSITE" id="PS50181">
    <property type="entry name" value="FBOX"/>
    <property type="match status" value="1"/>
</dbReference>
<dbReference type="InterPro" id="IPR036047">
    <property type="entry name" value="F-box-like_dom_sf"/>
</dbReference>
<proteinExistence type="predicted"/>
<evidence type="ECO:0000313" key="3">
    <source>
        <dbReference type="Proteomes" id="UP000467841"/>
    </source>
</evidence>
<feature type="domain" description="F-box" evidence="1">
    <location>
        <begin position="77"/>
        <end position="123"/>
    </location>
</feature>
<dbReference type="InterPro" id="IPR050354">
    <property type="entry name" value="F-box/kelch-repeat_ARATH"/>
</dbReference>
<dbReference type="SUPFAM" id="SSF117281">
    <property type="entry name" value="Kelch motif"/>
    <property type="match status" value="1"/>
</dbReference>
<dbReference type="EMBL" id="CACVBM020001651">
    <property type="protein sequence ID" value="CAA7056656.1"/>
    <property type="molecule type" value="Genomic_DNA"/>
</dbReference>
<gene>
    <name evidence="2" type="ORF">MERR_LOCUS43892</name>
</gene>
<keyword evidence="3" id="KW-1185">Reference proteome</keyword>
<dbReference type="Proteomes" id="UP000467841">
    <property type="component" value="Unassembled WGS sequence"/>
</dbReference>
<dbReference type="InterPro" id="IPR001810">
    <property type="entry name" value="F-box_dom"/>
</dbReference>
<name>A0A6D2L604_9BRAS</name>
<dbReference type="SUPFAM" id="SSF81383">
    <property type="entry name" value="F-box domain"/>
    <property type="match status" value="1"/>
</dbReference>
<dbReference type="Pfam" id="PF25210">
    <property type="entry name" value="Kelch_FKB95"/>
    <property type="match status" value="1"/>
</dbReference>
<accession>A0A6D2L604</accession>
<dbReference type="InterPro" id="IPR006652">
    <property type="entry name" value="Kelch_1"/>
</dbReference>
<dbReference type="Gene3D" id="2.120.10.80">
    <property type="entry name" value="Kelch-type beta propeller"/>
    <property type="match status" value="1"/>
</dbReference>
<dbReference type="InterPro" id="IPR015915">
    <property type="entry name" value="Kelch-typ_b-propeller"/>
</dbReference>
<dbReference type="PANTHER" id="PTHR24414:SF23">
    <property type="entry name" value="F-BOX_KELCH-REPEAT PROTEIN SKIP6"/>
    <property type="match status" value="1"/>
</dbReference>
<dbReference type="PANTHER" id="PTHR24414">
    <property type="entry name" value="F-BOX/KELCH-REPEAT PROTEIN SKIP4"/>
    <property type="match status" value="1"/>
</dbReference>
<reference evidence="2" key="1">
    <citation type="submission" date="2020-01" db="EMBL/GenBank/DDBJ databases">
        <authorList>
            <person name="Mishra B."/>
        </authorList>
    </citation>
    <scope>NUCLEOTIDE SEQUENCE [LARGE SCALE GENOMIC DNA]</scope>
</reference>
<organism evidence="2 3">
    <name type="scientific">Microthlaspi erraticum</name>
    <dbReference type="NCBI Taxonomy" id="1685480"/>
    <lineage>
        <taxon>Eukaryota</taxon>
        <taxon>Viridiplantae</taxon>
        <taxon>Streptophyta</taxon>
        <taxon>Embryophyta</taxon>
        <taxon>Tracheophyta</taxon>
        <taxon>Spermatophyta</taxon>
        <taxon>Magnoliopsida</taxon>
        <taxon>eudicotyledons</taxon>
        <taxon>Gunneridae</taxon>
        <taxon>Pentapetalae</taxon>
        <taxon>rosids</taxon>
        <taxon>malvids</taxon>
        <taxon>Brassicales</taxon>
        <taxon>Brassicaceae</taxon>
        <taxon>Coluteocarpeae</taxon>
        <taxon>Microthlaspi</taxon>
    </lineage>
</organism>
<sequence>MFLARKATLNYERKSYPGLALVCDSTAMNGEDPPVKSILSKSMFLARKATLSPKRKSNRGLARVCDSTAMNGEDPPVKSIMMLPDDMLLNCLARISRLCYPTLSLVSKRFRSLCTSTELYQTRTLLGRTESCLYVCLRSSTNSNNPRRWFTLSRRPNSLTKVLVPVSSAKSPCDSCSDAVVVGPNIYAIGGLVNNNASTSVMVMDCHSHTWREAPSMRVARSLPSACVLDGKIYVMGGCDKPNSTNWIEVFDTNTQTWEVLQIPNKKEICQDSRYESVGYEGNVHVRSREKNVTCKLYKGRWRAVDLPMDMGWARSISFCVIANMFYRYTVLSIDWYDPKARLWRALHGLKDLKGLPSFYGNADVKLANHGGKMVVLWEKYGHVENHRQKAIWCAEIALVRHQNREIWGTLEWYGEVFISSEPYGLVHALATTI</sequence>
<dbReference type="AlphaFoldDB" id="A0A6D2L604"/>
<comment type="caution">
    <text evidence="2">The sequence shown here is derived from an EMBL/GenBank/DDBJ whole genome shotgun (WGS) entry which is preliminary data.</text>
</comment>
<protein>
    <recommendedName>
        <fullName evidence="1">F-box domain-containing protein</fullName>
    </recommendedName>
</protein>
<dbReference type="CDD" id="cd22152">
    <property type="entry name" value="F-box_AtAFR-like"/>
    <property type="match status" value="1"/>
</dbReference>
<dbReference type="SMART" id="SM00612">
    <property type="entry name" value="Kelch"/>
    <property type="match status" value="2"/>
</dbReference>
<dbReference type="InterPro" id="IPR057499">
    <property type="entry name" value="Kelch_FKB95"/>
</dbReference>
<dbReference type="Pfam" id="PF00646">
    <property type="entry name" value="F-box"/>
    <property type="match status" value="1"/>
</dbReference>
<evidence type="ECO:0000259" key="1">
    <source>
        <dbReference type="PROSITE" id="PS50181"/>
    </source>
</evidence>
<dbReference type="OrthoDB" id="191037at2759"/>
<evidence type="ECO:0000313" key="2">
    <source>
        <dbReference type="EMBL" id="CAA7056656.1"/>
    </source>
</evidence>